<evidence type="ECO:0000313" key="1">
    <source>
        <dbReference type="EMBL" id="NNH71101.1"/>
    </source>
</evidence>
<dbReference type="AlphaFoldDB" id="A0A849CDE2"/>
<accession>A0A849CDE2</accession>
<dbReference type="Proteomes" id="UP000586827">
    <property type="component" value="Unassembled WGS sequence"/>
</dbReference>
<dbReference type="EMBL" id="JABELX010000005">
    <property type="protein sequence ID" value="NNH71101.1"/>
    <property type="molecule type" value="Genomic_DNA"/>
</dbReference>
<sequence length="64" mass="6859">MAQTAVRALVTPTHDPALLRGVWLIWELARAVAGRGITSRPGAVAPRPKIGARCGSWREVGDEL</sequence>
<reference evidence="1 2" key="1">
    <citation type="submission" date="2020-05" db="EMBL/GenBank/DDBJ databases">
        <title>MicrobeNet Type strains.</title>
        <authorList>
            <person name="Nicholson A.C."/>
        </authorList>
    </citation>
    <scope>NUCLEOTIDE SEQUENCE [LARGE SCALE GENOMIC DNA]</scope>
    <source>
        <strain evidence="1 2">JCM 3224</strain>
    </source>
</reference>
<name>A0A849CDE2_9NOCA</name>
<dbReference type="RefSeq" id="WP_157552962.1">
    <property type="nucleotide sequence ID" value="NZ_JABELX010000005.1"/>
</dbReference>
<organism evidence="1 2">
    <name type="scientific">Nocardia uniformis</name>
    <dbReference type="NCBI Taxonomy" id="53432"/>
    <lineage>
        <taxon>Bacteria</taxon>
        <taxon>Bacillati</taxon>
        <taxon>Actinomycetota</taxon>
        <taxon>Actinomycetes</taxon>
        <taxon>Mycobacteriales</taxon>
        <taxon>Nocardiaceae</taxon>
        <taxon>Nocardia</taxon>
    </lineage>
</organism>
<gene>
    <name evidence="1" type="ORF">HLB23_14705</name>
</gene>
<proteinExistence type="predicted"/>
<comment type="caution">
    <text evidence="1">The sequence shown here is derived from an EMBL/GenBank/DDBJ whole genome shotgun (WGS) entry which is preliminary data.</text>
</comment>
<evidence type="ECO:0000313" key="2">
    <source>
        <dbReference type="Proteomes" id="UP000586827"/>
    </source>
</evidence>
<keyword evidence="2" id="KW-1185">Reference proteome</keyword>
<protein>
    <submittedName>
        <fullName evidence="1">Uncharacterized protein</fullName>
    </submittedName>
</protein>